<keyword evidence="2" id="KW-1185">Reference proteome</keyword>
<dbReference type="EMBL" id="MT658805">
    <property type="protein sequence ID" value="QNJ57168.1"/>
    <property type="molecule type" value="Genomic_DNA"/>
</dbReference>
<dbReference type="KEGG" id="vg:70080781"/>
<gene>
    <name evidence="1" type="primary">138</name>
    <name evidence="1" type="ORF">SEA_RABBITRUN_138</name>
</gene>
<dbReference type="RefSeq" id="YP_010246245.1">
    <property type="nucleotide sequence ID" value="NC_060133.1"/>
</dbReference>
<name>A0A7G8LIU6_9CAUD</name>
<dbReference type="GeneID" id="70080781"/>
<accession>A0A7G8LIU6</accession>
<evidence type="ECO:0000313" key="2">
    <source>
        <dbReference type="Proteomes" id="UP000515957"/>
    </source>
</evidence>
<proteinExistence type="predicted"/>
<sequence>MNARDELNAIATQRGWTVADSASGLVAYTRGTVELSVYYGARGTVLGGSRNGVVIGPRGKREIVAGWLSESVELDTDTVDAEPATVENTNPEPTHVIACQVDQDHVDYYAINTETRDTVGGPFPTRDAANAATGQLDATTGTDDLTRRFLVETINHGDFHSDIRIPLENTVTGRVSYADVSSLLSKSPYYAYSERAALNVYRALRNNPNDPAWHGLARYTVETVEPMAPVETTPNNESDDWEKMNLARPRALTDVMEFGHPITVLPDGRVFDASRFGVDAPESAYDGSDDEHEFVHVEGWEEQGWELLRNWTGQYGYNGPVMHPSEFIGGRLAAHILTNPGHYVAIVVNGDDPDDDEPTGWAIAHKSLDMPESVAYQLDVHGQRSNDLFVAAYADACGNSGPYWQPYVDRVYVQMDNGDEPDIEPSELIQEIEETVLRAQYGLVVVWDDGPNIYRAADLDWIPNDNEPGYNITDRRN</sequence>
<protein>
    <submittedName>
        <fullName evidence="1">Uncharacterized protein</fullName>
    </submittedName>
</protein>
<organism evidence="1 2">
    <name type="scientific">Gordonia phage Rabbitrun</name>
    <dbReference type="NCBI Taxonomy" id="2762280"/>
    <lineage>
        <taxon>Viruses</taxon>
        <taxon>Duplodnaviria</taxon>
        <taxon>Heunggongvirae</taxon>
        <taxon>Uroviricota</taxon>
        <taxon>Caudoviricetes</taxon>
        <taxon>Deeyouvirinae</taxon>
        <taxon>Nevillevirus</taxon>
        <taxon>Nevillevirus rabbitrun</taxon>
    </lineage>
</organism>
<dbReference type="Proteomes" id="UP000515957">
    <property type="component" value="Segment"/>
</dbReference>
<reference evidence="1 2" key="1">
    <citation type="submission" date="2020-06" db="EMBL/GenBank/DDBJ databases">
        <authorList>
            <person name="Herren C.D."/>
            <person name="Smith Caldas M."/>
            <person name="Brooke G.M."/>
            <person name="Cabrera L.J."/>
            <person name="Caudill C.B."/>
            <person name="Ewell K.O."/>
            <person name="Haas C.L."/>
            <person name="Shapland G.L."/>
            <person name="Sitek C.J."/>
            <person name="Thompson J.S."/>
            <person name="Pollenz R.S."/>
            <person name="Garlena R.A."/>
            <person name="Russell D.A."/>
            <person name="Pope W.H."/>
            <person name="Jacobs-Sera D."/>
            <person name="Hatfull G.F."/>
        </authorList>
    </citation>
    <scope>NUCLEOTIDE SEQUENCE [LARGE SCALE GENOMIC DNA]</scope>
</reference>
<evidence type="ECO:0000313" key="1">
    <source>
        <dbReference type="EMBL" id="QNJ57168.1"/>
    </source>
</evidence>